<dbReference type="InterPro" id="IPR051126">
    <property type="entry name" value="Thiosulfate_sulfurtransferase"/>
</dbReference>
<keyword evidence="4" id="KW-1185">Reference proteome</keyword>
<name>A0A1H6QDU4_9GAMM</name>
<dbReference type="AlphaFoldDB" id="A0A1H6QDU4"/>
<dbReference type="Proteomes" id="UP000242999">
    <property type="component" value="Unassembled WGS sequence"/>
</dbReference>
<dbReference type="InterPro" id="IPR001763">
    <property type="entry name" value="Rhodanese-like_dom"/>
</dbReference>
<keyword evidence="3" id="KW-0670">Pyruvate</keyword>
<dbReference type="SUPFAM" id="SSF52821">
    <property type="entry name" value="Rhodanese/Cell cycle control phosphatase"/>
    <property type="match status" value="2"/>
</dbReference>
<dbReference type="InterPro" id="IPR036873">
    <property type="entry name" value="Rhodanese-like_dom_sf"/>
</dbReference>
<dbReference type="PANTHER" id="PTHR43855:SF1">
    <property type="entry name" value="THIOSULFATE SULFURTRANSFERASE"/>
    <property type="match status" value="1"/>
</dbReference>
<dbReference type="EMBL" id="FNYH01000001">
    <property type="protein sequence ID" value="SEI41879.1"/>
    <property type="molecule type" value="Genomic_DNA"/>
</dbReference>
<evidence type="ECO:0000313" key="3">
    <source>
        <dbReference type="EMBL" id="SEI41879.1"/>
    </source>
</evidence>
<dbReference type="SMART" id="SM00450">
    <property type="entry name" value="RHOD"/>
    <property type="match status" value="2"/>
</dbReference>
<dbReference type="CDD" id="cd01448">
    <property type="entry name" value="TST_Repeat_1"/>
    <property type="match status" value="1"/>
</dbReference>
<dbReference type="OrthoDB" id="9781034at2"/>
<dbReference type="CDD" id="cd01449">
    <property type="entry name" value="TST_Repeat_2"/>
    <property type="match status" value="1"/>
</dbReference>
<dbReference type="PANTHER" id="PTHR43855">
    <property type="entry name" value="THIOSULFATE SULFURTRANSFERASE"/>
    <property type="match status" value="1"/>
</dbReference>
<evidence type="ECO:0000313" key="4">
    <source>
        <dbReference type="Proteomes" id="UP000242999"/>
    </source>
</evidence>
<dbReference type="PROSITE" id="PS50206">
    <property type="entry name" value="RHODANESE_3"/>
    <property type="match status" value="2"/>
</dbReference>
<organism evidence="3 4">
    <name type="scientific">Allopseudospirillum japonicum</name>
    <dbReference type="NCBI Taxonomy" id="64971"/>
    <lineage>
        <taxon>Bacteria</taxon>
        <taxon>Pseudomonadati</taxon>
        <taxon>Pseudomonadota</taxon>
        <taxon>Gammaproteobacteria</taxon>
        <taxon>Oceanospirillales</taxon>
        <taxon>Oceanospirillaceae</taxon>
        <taxon>Allopseudospirillum</taxon>
    </lineage>
</organism>
<proteinExistence type="predicted"/>
<sequence length="277" mass="31207">MHSSEANMLPHLISVQTLYEHLDHPQILILDVPCRPESYTQGHIPNAIYLDPQALLAGTGDAPQKLPSVEALSRLFSQLGLTRDTHVIACDDEGGGWAGRLLWTLEVIGHTRWSYVNGGTCAWKAAHLPTETQTRQPQISDYQAQILRPELIMTQEELRQRLNDPDLVIWDARSPEEYQGLKVNAARAGHIPGAVNYEWTRAMDQDQALQIRGFAEILCELAPLGIQADKEIVTHCQTHHRSGFTWLVGYLLGFNIRAYDGSWKEWGNHPRLPIECP</sequence>
<keyword evidence="1" id="KW-0677">Repeat</keyword>
<dbReference type="Pfam" id="PF00581">
    <property type="entry name" value="Rhodanese"/>
    <property type="match status" value="2"/>
</dbReference>
<dbReference type="RefSeq" id="WP_093308284.1">
    <property type="nucleotide sequence ID" value="NZ_FNYH01000001.1"/>
</dbReference>
<feature type="domain" description="Rhodanese" evidence="2">
    <location>
        <begin position="163"/>
        <end position="275"/>
    </location>
</feature>
<keyword evidence="3" id="KW-0808">Transferase</keyword>
<evidence type="ECO:0000259" key="2">
    <source>
        <dbReference type="PROSITE" id="PS50206"/>
    </source>
</evidence>
<evidence type="ECO:0000256" key="1">
    <source>
        <dbReference type="ARBA" id="ARBA00022737"/>
    </source>
</evidence>
<gene>
    <name evidence="3" type="ORF">SAMN05421831_101419</name>
</gene>
<dbReference type="Gene3D" id="3.40.250.10">
    <property type="entry name" value="Rhodanese-like domain"/>
    <property type="match status" value="2"/>
</dbReference>
<accession>A0A1H6QDU4</accession>
<dbReference type="GO" id="GO:0016740">
    <property type="term" value="F:transferase activity"/>
    <property type="evidence" value="ECO:0007669"/>
    <property type="project" value="UniProtKB-KW"/>
</dbReference>
<feature type="domain" description="Rhodanese" evidence="2">
    <location>
        <begin position="23"/>
        <end position="132"/>
    </location>
</feature>
<reference evidence="4" key="1">
    <citation type="submission" date="2016-10" db="EMBL/GenBank/DDBJ databases">
        <authorList>
            <person name="Varghese N."/>
            <person name="Submissions S."/>
        </authorList>
    </citation>
    <scope>NUCLEOTIDE SEQUENCE [LARGE SCALE GENOMIC DNA]</scope>
    <source>
        <strain evidence="4">DSM 7165</strain>
    </source>
</reference>
<protein>
    <submittedName>
        <fullName evidence="3">Thiosulfate/3-mercaptopyruvate sulfurtransferase</fullName>
    </submittedName>
</protein>
<dbReference type="STRING" id="64971.SAMN05421831_101419"/>